<organism evidence="1 2">
    <name type="scientific">Chondrus crispus</name>
    <name type="common">Carrageen Irish moss</name>
    <name type="synonym">Polymorpha crispa</name>
    <dbReference type="NCBI Taxonomy" id="2769"/>
    <lineage>
        <taxon>Eukaryota</taxon>
        <taxon>Rhodophyta</taxon>
        <taxon>Florideophyceae</taxon>
        <taxon>Rhodymeniophycidae</taxon>
        <taxon>Gigartinales</taxon>
        <taxon>Gigartinaceae</taxon>
        <taxon>Chondrus</taxon>
    </lineage>
</organism>
<dbReference type="AlphaFoldDB" id="R7QIS8"/>
<evidence type="ECO:0000313" key="2">
    <source>
        <dbReference type="Proteomes" id="UP000012073"/>
    </source>
</evidence>
<dbReference type="GeneID" id="17325246"/>
<dbReference type="KEGG" id="ccp:CHC_T00005875001"/>
<evidence type="ECO:0000313" key="1">
    <source>
        <dbReference type="EMBL" id="CDF37658.1"/>
    </source>
</evidence>
<accession>R7QIS8</accession>
<reference evidence="2" key="1">
    <citation type="journal article" date="2013" name="Proc. Natl. Acad. Sci. U.S.A.">
        <title>Genome structure and metabolic features in the red seaweed Chondrus crispus shed light on evolution of the Archaeplastida.</title>
        <authorList>
            <person name="Collen J."/>
            <person name="Porcel B."/>
            <person name="Carre W."/>
            <person name="Ball S.G."/>
            <person name="Chaparro C."/>
            <person name="Tonon T."/>
            <person name="Barbeyron T."/>
            <person name="Michel G."/>
            <person name="Noel B."/>
            <person name="Valentin K."/>
            <person name="Elias M."/>
            <person name="Artiguenave F."/>
            <person name="Arun A."/>
            <person name="Aury J.M."/>
            <person name="Barbosa-Neto J.F."/>
            <person name="Bothwell J.H."/>
            <person name="Bouget F.Y."/>
            <person name="Brillet L."/>
            <person name="Cabello-Hurtado F."/>
            <person name="Capella-Gutierrez S."/>
            <person name="Charrier B."/>
            <person name="Cladiere L."/>
            <person name="Cock J.M."/>
            <person name="Coelho S.M."/>
            <person name="Colleoni C."/>
            <person name="Czjzek M."/>
            <person name="Da Silva C."/>
            <person name="Delage L."/>
            <person name="Denoeud F."/>
            <person name="Deschamps P."/>
            <person name="Dittami S.M."/>
            <person name="Gabaldon T."/>
            <person name="Gachon C.M."/>
            <person name="Groisillier A."/>
            <person name="Herve C."/>
            <person name="Jabbari K."/>
            <person name="Katinka M."/>
            <person name="Kloareg B."/>
            <person name="Kowalczyk N."/>
            <person name="Labadie K."/>
            <person name="Leblanc C."/>
            <person name="Lopez P.J."/>
            <person name="McLachlan D.H."/>
            <person name="Meslet-Cladiere L."/>
            <person name="Moustafa A."/>
            <person name="Nehr Z."/>
            <person name="Nyvall Collen P."/>
            <person name="Panaud O."/>
            <person name="Partensky F."/>
            <person name="Poulain J."/>
            <person name="Rensing S.A."/>
            <person name="Rousvoal S."/>
            <person name="Samson G."/>
            <person name="Symeonidi A."/>
            <person name="Weissenbach J."/>
            <person name="Zambounis A."/>
            <person name="Wincker P."/>
            <person name="Boyen C."/>
        </authorList>
    </citation>
    <scope>NUCLEOTIDE SEQUENCE [LARGE SCALE GENOMIC DNA]</scope>
    <source>
        <strain evidence="2">cv. Stackhouse</strain>
    </source>
</reference>
<dbReference type="RefSeq" id="XP_005717529.1">
    <property type="nucleotide sequence ID" value="XM_005717472.1"/>
</dbReference>
<gene>
    <name evidence="1" type="ORF">CHC_T00005875001</name>
</gene>
<dbReference type="Proteomes" id="UP000012073">
    <property type="component" value="Unassembled WGS sequence"/>
</dbReference>
<sequence>MTKGAPSESSTTYPCTLLSEAARIPCLLNFPYLLEIPLRSLLGSLGSPIQWPRRRECTAALCTRENSDRCAWQWFQCYISPDRRM</sequence>
<proteinExistence type="predicted"/>
<keyword evidence="2" id="KW-1185">Reference proteome</keyword>
<protein>
    <submittedName>
        <fullName evidence="1">Uncharacterized protein</fullName>
    </submittedName>
</protein>
<name>R7QIS8_CHOCR</name>
<dbReference type="EMBL" id="HG001858">
    <property type="protein sequence ID" value="CDF37658.1"/>
    <property type="molecule type" value="Genomic_DNA"/>
</dbReference>
<dbReference type="Gramene" id="CDF37658">
    <property type="protein sequence ID" value="CDF37658"/>
    <property type="gene ID" value="CHC_T00005875001"/>
</dbReference>